<evidence type="ECO:0000256" key="5">
    <source>
        <dbReference type="SAM" id="SignalP"/>
    </source>
</evidence>
<dbReference type="PANTHER" id="PTHR42852:SF6">
    <property type="entry name" value="THIOL:DISULFIDE INTERCHANGE PROTEIN DSBE"/>
    <property type="match status" value="1"/>
</dbReference>
<evidence type="ECO:0000313" key="7">
    <source>
        <dbReference type="EMBL" id="SIN76315.1"/>
    </source>
</evidence>
<dbReference type="PANTHER" id="PTHR42852">
    <property type="entry name" value="THIOL:DISULFIDE INTERCHANGE PROTEIN DSBE"/>
    <property type="match status" value="1"/>
</dbReference>
<dbReference type="SUPFAM" id="SSF52833">
    <property type="entry name" value="Thioredoxin-like"/>
    <property type="match status" value="1"/>
</dbReference>
<dbReference type="GO" id="GO:0017004">
    <property type="term" value="P:cytochrome complex assembly"/>
    <property type="evidence" value="ECO:0007669"/>
    <property type="project" value="UniProtKB-KW"/>
</dbReference>
<comment type="subcellular location">
    <subcellularLocation>
        <location evidence="1">Cell envelope</location>
    </subcellularLocation>
</comment>
<dbReference type="Pfam" id="PF08534">
    <property type="entry name" value="Redoxin"/>
    <property type="match status" value="1"/>
</dbReference>
<feature type="signal peptide" evidence="5">
    <location>
        <begin position="1"/>
        <end position="17"/>
    </location>
</feature>
<dbReference type="GO" id="GO:0016853">
    <property type="term" value="F:isomerase activity"/>
    <property type="evidence" value="ECO:0007669"/>
    <property type="project" value="UniProtKB-KW"/>
</dbReference>
<dbReference type="GO" id="GO:0030313">
    <property type="term" value="C:cell envelope"/>
    <property type="evidence" value="ECO:0007669"/>
    <property type="project" value="UniProtKB-SubCell"/>
</dbReference>
<dbReference type="InterPro" id="IPR050553">
    <property type="entry name" value="Thioredoxin_ResA/DsbE_sf"/>
</dbReference>
<protein>
    <submittedName>
        <fullName evidence="7">Thiol-disulfide isomerase or thioredoxin</fullName>
    </submittedName>
</protein>
<dbReference type="InterPro" id="IPR013766">
    <property type="entry name" value="Thioredoxin_domain"/>
</dbReference>
<dbReference type="InterPro" id="IPR013740">
    <property type="entry name" value="Redoxin"/>
</dbReference>
<dbReference type="Proteomes" id="UP000185003">
    <property type="component" value="Unassembled WGS sequence"/>
</dbReference>
<dbReference type="InterPro" id="IPR036249">
    <property type="entry name" value="Thioredoxin-like_sf"/>
</dbReference>
<feature type="domain" description="Thioredoxin" evidence="6">
    <location>
        <begin position="317"/>
        <end position="469"/>
    </location>
</feature>
<keyword evidence="5" id="KW-0732">Signal</keyword>
<evidence type="ECO:0000256" key="2">
    <source>
        <dbReference type="ARBA" id="ARBA00022748"/>
    </source>
</evidence>
<evidence type="ECO:0000259" key="6">
    <source>
        <dbReference type="PROSITE" id="PS51352"/>
    </source>
</evidence>
<dbReference type="CDD" id="cd02966">
    <property type="entry name" value="TlpA_like_family"/>
    <property type="match status" value="1"/>
</dbReference>
<dbReference type="PROSITE" id="PS51352">
    <property type="entry name" value="THIOREDOXIN_2"/>
    <property type="match status" value="1"/>
</dbReference>
<keyword evidence="8" id="KW-1185">Reference proteome</keyword>
<keyword evidence="4" id="KW-0676">Redox-active center</keyword>
<reference evidence="8" key="1">
    <citation type="submission" date="2016-11" db="EMBL/GenBank/DDBJ databases">
        <authorList>
            <person name="Varghese N."/>
            <person name="Submissions S."/>
        </authorList>
    </citation>
    <scope>NUCLEOTIDE SEQUENCE [LARGE SCALE GENOMIC DNA]</scope>
    <source>
        <strain evidence="8">DSM 24787</strain>
    </source>
</reference>
<dbReference type="RefSeq" id="WP_084185431.1">
    <property type="nucleotide sequence ID" value="NZ_FSRA01000001.1"/>
</dbReference>
<accession>A0A1N6DZV4</accession>
<dbReference type="OrthoDB" id="743079at2"/>
<evidence type="ECO:0000256" key="3">
    <source>
        <dbReference type="ARBA" id="ARBA00023157"/>
    </source>
</evidence>
<keyword evidence="3" id="KW-1015">Disulfide bond</keyword>
<evidence type="ECO:0000313" key="8">
    <source>
        <dbReference type="Proteomes" id="UP000185003"/>
    </source>
</evidence>
<evidence type="ECO:0000256" key="4">
    <source>
        <dbReference type="ARBA" id="ARBA00023284"/>
    </source>
</evidence>
<proteinExistence type="predicted"/>
<dbReference type="EMBL" id="FSRA01000001">
    <property type="protein sequence ID" value="SIN76315.1"/>
    <property type="molecule type" value="Genomic_DNA"/>
</dbReference>
<dbReference type="AlphaFoldDB" id="A0A1N6DZV4"/>
<dbReference type="Gene3D" id="3.40.30.10">
    <property type="entry name" value="Glutaredoxin"/>
    <property type="match status" value="1"/>
</dbReference>
<keyword evidence="7" id="KW-0413">Isomerase</keyword>
<dbReference type="STRING" id="536979.SAMN04488055_1204"/>
<sequence length="469" mass="55125">MRSLLCFLLLCPLMLSAQITFKVEGANREPVRVMQPLNGNYHIAAWKNDTLSNNGELVLPNQPGTNEFLYKQKIYRLYVRPGKTYVLTINKEEIKIQADDEEAQLALNRLSLPFYQTVAIKYYKEDTIFAHNKIRVLAEMEQQLQPFHTLNIDQGFHRYVEKLIKVYYANLLAGTFMHPMTKLDFNKDQAQVKEIETYWKTVFAIADPRDPASMTVNTYFDYANFCNTWYFTYFLPGSKGTYKPQVLDDEYWTRKYDAIQSDYKEPLREYLTAQWIYAITMEGGFQSFALDWYNQFQAVYPRSIYTTYLRNGINNIRDYQKKAKNDFATTQHFIEDSINNFDQLAAKFKGKTVYVDLWATWCGPCRDEFAYNNGLKQFLKKNNIQALYISIDADAVDQKWKDMIKYYDLQGYHIRASGKLMNDIRNIFGESRGLAIPRYAIIKDGKMVLNNAKRPSDQEALYKQIERFL</sequence>
<dbReference type="GO" id="GO:0016491">
    <property type="term" value="F:oxidoreductase activity"/>
    <property type="evidence" value="ECO:0007669"/>
    <property type="project" value="InterPro"/>
</dbReference>
<evidence type="ECO:0000256" key="1">
    <source>
        <dbReference type="ARBA" id="ARBA00004196"/>
    </source>
</evidence>
<organism evidence="7 8">
    <name type="scientific">Chitinophaga niabensis</name>
    <dbReference type="NCBI Taxonomy" id="536979"/>
    <lineage>
        <taxon>Bacteria</taxon>
        <taxon>Pseudomonadati</taxon>
        <taxon>Bacteroidota</taxon>
        <taxon>Chitinophagia</taxon>
        <taxon>Chitinophagales</taxon>
        <taxon>Chitinophagaceae</taxon>
        <taxon>Chitinophaga</taxon>
    </lineage>
</organism>
<feature type="chain" id="PRO_5012794345" evidence="5">
    <location>
        <begin position="18"/>
        <end position="469"/>
    </location>
</feature>
<keyword evidence="2" id="KW-0201">Cytochrome c-type biogenesis</keyword>
<name>A0A1N6DZV4_9BACT</name>
<gene>
    <name evidence="7" type="ORF">SAMN04488055_1204</name>
</gene>